<proteinExistence type="predicted"/>
<evidence type="ECO:0000256" key="1">
    <source>
        <dbReference type="SAM" id="MobiDB-lite"/>
    </source>
</evidence>
<dbReference type="KEGG" id="cgrn:4412665_00015"/>
<sequence>MPSDVEPYDDVPEDPEELRHAEESAGSARAGHKIVVWVLVALIVLGMTLGFVI</sequence>
<organism evidence="3 4">
    <name type="scientific">Cutibacterium granulosum</name>
    <dbReference type="NCBI Taxonomy" id="33011"/>
    <lineage>
        <taxon>Bacteria</taxon>
        <taxon>Bacillati</taxon>
        <taxon>Actinomycetota</taxon>
        <taxon>Actinomycetes</taxon>
        <taxon>Propionibacteriales</taxon>
        <taxon>Propionibacteriaceae</taxon>
        <taxon>Cutibacterium</taxon>
    </lineage>
</organism>
<protein>
    <submittedName>
        <fullName evidence="3">Uncharacterized protein</fullName>
    </submittedName>
</protein>
<reference evidence="3 4" key="1">
    <citation type="submission" date="2017-06" db="EMBL/GenBank/DDBJ databases">
        <authorList>
            <consortium name="Pathogen Informatics"/>
        </authorList>
    </citation>
    <scope>NUCLEOTIDE SEQUENCE [LARGE SCALE GENOMIC DNA]</scope>
    <source>
        <strain evidence="3 4">NCTC11865</strain>
    </source>
</reference>
<feature type="compositionally biased region" description="Acidic residues" evidence="1">
    <location>
        <begin position="1"/>
        <end position="16"/>
    </location>
</feature>
<dbReference type="AlphaFoldDB" id="A0A239VZR3"/>
<feature type="transmembrane region" description="Helical" evidence="2">
    <location>
        <begin position="34"/>
        <end position="52"/>
    </location>
</feature>
<keyword evidence="2" id="KW-0812">Transmembrane</keyword>
<feature type="region of interest" description="Disordered" evidence="1">
    <location>
        <begin position="1"/>
        <end position="28"/>
    </location>
</feature>
<keyword evidence="2" id="KW-1133">Transmembrane helix</keyword>
<keyword evidence="2" id="KW-0472">Membrane</keyword>
<accession>A0A239VZR3</accession>
<dbReference type="RefSeq" id="WP_155942685.1">
    <property type="nucleotide sequence ID" value="NZ_JAPJOE010000011.1"/>
</dbReference>
<dbReference type="EMBL" id="LT906441">
    <property type="protein sequence ID" value="SNV27409.1"/>
    <property type="molecule type" value="Genomic_DNA"/>
</dbReference>
<evidence type="ECO:0000313" key="3">
    <source>
        <dbReference type="EMBL" id="SNV27409.1"/>
    </source>
</evidence>
<name>A0A239VZR3_9ACTN</name>
<evidence type="ECO:0000313" key="4">
    <source>
        <dbReference type="Proteomes" id="UP000215332"/>
    </source>
</evidence>
<dbReference type="Proteomes" id="UP000215332">
    <property type="component" value="Chromosome 1"/>
</dbReference>
<gene>
    <name evidence="3" type="ORF">SAMEA4412665_00015</name>
</gene>
<evidence type="ECO:0000256" key="2">
    <source>
        <dbReference type="SAM" id="Phobius"/>
    </source>
</evidence>